<feature type="transmembrane region" description="Helical" evidence="8">
    <location>
        <begin position="45"/>
        <end position="71"/>
    </location>
</feature>
<comment type="subcellular location">
    <subcellularLocation>
        <location evidence="1">Cell membrane</location>
        <topology evidence="1">Multi-pass membrane protein</topology>
    </subcellularLocation>
</comment>
<feature type="transmembrane region" description="Helical" evidence="8">
    <location>
        <begin position="162"/>
        <end position="184"/>
    </location>
</feature>
<dbReference type="PANTHER" id="PTHR30213">
    <property type="entry name" value="INNER MEMBRANE PROTEIN YHJD"/>
    <property type="match status" value="1"/>
</dbReference>
<keyword evidence="2" id="KW-1003">Cell membrane</keyword>
<feature type="coiled-coil region" evidence="6">
    <location>
        <begin position="361"/>
        <end position="388"/>
    </location>
</feature>
<feature type="region of interest" description="Disordered" evidence="7">
    <location>
        <begin position="304"/>
        <end position="357"/>
    </location>
</feature>
<dbReference type="Proteomes" id="UP000275951">
    <property type="component" value="Chromosome"/>
</dbReference>
<accession>A0A380M813</accession>
<reference evidence="9 10" key="1">
    <citation type="submission" date="2018-11" db="EMBL/GenBank/DDBJ databases">
        <title>Multidrug-resistant genes are associated with an 42-kb island TGI1 carrying a complex class 1 integron in a Trueperella pyogenes.</title>
        <authorList>
            <person name="Dong W."/>
        </authorList>
    </citation>
    <scope>NUCLEOTIDE SEQUENCE [LARGE SCALE GENOMIC DNA]</scope>
    <source>
        <strain evidence="9 10">TP4</strain>
    </source>
</reference>
<dbReference type="AlphaFoldDB" id="A0A380M813"/>
<evidence type="ECO:0000313" key="9">
    <source>
        <dbReference type="EMBL" id="AZR06423.1"/>
    </source>
</evidence>
<dbReference type="PANTHER" id="PTHR30213:SF1">
    <property type="entry name" value="INNER MEMBRANE PROTEIN YHJD"/>
    <property type="match status" value="1"/>
</dbReference>
<evidence type="ECO:0000313" key="10">
    <source>
        <dbReference type="Proteomes" id="UP000275951"/>
    </source>
</evidence>
<dbReference type="InterPro" id="IPR017039">
    <property type="entry name" value="Virul_fac_BrkB"/>
</dbReference>
<evidence type="ECO:0000256" key="1">
    <source>
        <dbReference type="ARBA" id="ARBA00004651"/>
    </source>
</evidence>
<feature type="compositionally biased region" description="Basic and acidic residues" evidence="7">
    <location>
        <begin position="327"/>
        <end position="337"/>
    </location>
</feature>
<evidence type="ECO:0000256" key="3">
    <source>
        <dbReference type="ARBA" id="ARBA00022692"/>
    </source>
</evidence>
<evidence type="ECO:0000256" key="2">
    <source>
        <dbReference type="ARBA" id="ARBA00022475"/>
    </source>
</evidence>
<keyword evidence="6" id="KW-0175">Coiled coil</keyword>
<name>A0A380M813_9ACTO</name>
<feature type="transmembrane region" description="Helical" evidence="8">
    <location>
        <begin position="204"/>
        <end position="227"/>
    </location>
</feature>
<dbReference type="GO" id="GO:0005886">
    <property type="term" value="C:plasma membrane"/>
    <property type="evidence" value="ECO:0007669"/>
    <property type="project" value="UniProtKB-SubCell"/>
</dbReference>
<evidence type="ECO:0000256" key="6">
    <source>
        <dbReference type="SAM" id="Coils"/>
    </source>
</evidence>
<evidence type="ECO:0000256" key="7">
    <source>
        <dbReference type="SAM" id="MobiDB-lite"/>
    </source>
</evidence>
<evidence type="ECO:0000256" key="5">
    <source>
        <dbReference type="ARBA" id="ARBA00023136"/>
    </source>
</evidence>
<sequence>MAQTLEIREKEDTASAAVKKTMDVLAWVMNLRIVRAFQRYGMVRGAYLSGGIAYSALFAIAGALTIGLTVFSYTLGGNAQLREGLFTSIDSALPGILMTADNPNGLLDPDNLIVDDPFNITTLVALLVFLWSSIALMGGLGMSIQSMFGIVALPRNPLVAKLIDLSGFIVLCLGVLTTTILVSITRLFSDWLFGFLGITGSVGTFFVTVGSYGVAFIIDAAVVIYLIRVMSGVRAPAKDLLIGGVVAAIGSGLLRYLGTAAVGSVANNPLLAGFAAIATILLWINFLARLLLVAACVTANPPAPTGPTPSQLAHLEESPNYVTESEPETKQWAHDPRSGIIAPDPPEPATQKAPEWRGWKERRARRRVEGAQQAVRAAQAQLAVAEQDYRDGAWDAFYSTTRYTTNTTNAAIKPGDVVVKDTK</sequence>
<evidence type="ECO:0000256" key="8">
    <source>
        <dbReference type="SAM" id="Phobius"/>
    </source>
</evidence>
<gene>
    <name evidence="9" type="ORF">EBQ10_03350</name>
</gene>
<protein>
    <submittedName>
        <fullName evidence="9">YihY/virulence factor BrkB family protein</fullName>
    </submittedName>
</protein>
<feature type="transmembrane region" description="Helical" evidence="8">
    <location>
        <begin position="118"/>
        <end position="141"/>
    </location>
</feature>
<keyword evidence="4 8" id="KW-1133">Transmembrane helix</keyword>
<dbReference type="RefSeq" id="WP_052251091.1">
    <property type="nucleotide sequence ID" value="NZ_CP029001.1"/>
</dbReference>
<feature type="transmembrane region" description="Helical" evidence="8">
    <location>
        <begin position="270"/>
        <end position="292"/>
    </location>
</feature>
<keyword evidence="5 8" id="KW-0472">Membrane</keyword>
<organism evidence="9 10">
    <name type="scientific">Trueperella pyogenes</name>
    <dbReference type="NCBI Taxonomy" id="1661"/>
    <lineage>
        <taxon>Bacteria</taxon>
        <taxon>Bacillati</taxon>
        <taxon>Actinomycetota</taxon>
        <taxon>Actinomycetes</taxon>
        <taxon>Actinomycetales</taxon>
        <taxon>Actinomycetaceae</taxon>
        <taxon>Trueperella</taxon>
    </lineage>
</organism>
<keyword evidence="3 8" id="KW-0812">Transmembrane</keyword>
<feature type="transmembrane region" description="Helical" evidence="8">
    <location>
        <begin position="239"/>
        <end position="258"/>
    </location>
</feature>
<dbReference type="EMBL" id="CP033905">
    <property type="protein sequence ID" value="AZR06423.1"/>
    <property type="molecule type" value="Genomic_DNA"/>
</dbReference>
<evidence type="ECO:0000256" key="4">
    <source>
        <dbReference type="ARBA" id="ARBA00022989"/>
    </source>
</evidence>
<proteinExistence type="predicted"/>
<dbReference type="Pfam" id="PF03631">
    <property type="entry name" value="Virul_fac_BrkB"/>
    <property type="match status" value="1"/>
</dbReference>